<accession>A0A238LGM1</accession>
<dbReference type="EMBL" id="FXZK01000004">
    <property type="protein sequence ID" value="SMY08106.1"/>
    <property type="molecule type" value="Genomic_DNA"/>
</dbReference>
<feature type="signal peptide" evidence="1">
    <location>
        <begin position="1"/>
        <end position="24"/>
    </location>
</feature>
<dbReference type="RefSeq" id="WP_133065023.1">
    <property type="nucleotide sequence ID" value="NZ_FXZK01000004.1"/>
</dbReference>
<evidence type="ECO:0000256" key="1">
    <source>
        <dbReference type="SAM" id="SignalP"/>
    </source>
</evidence>
<keyword evidence="3" id="KW-1185">Reference proteome</keyword>
<proteinExistence type="predicted"/>
<feature type="chain" id="PRO_5011969189" description="MSP domain-containing protein" evidence="1">
    <location>
        <begin position="25"/>
        <end position="127"/>
    </location>
</feature>
<evidence type="ECO:0000313" key="3">
    <source>
        <dbReference type="Proteomes" id="UP000201613"/>
    </source>
</evidence>
<organism evidence="2 3">
    <name type="scientific">Flavimaricola marinus</name>
    <dbReference type="NCBI Taxonomy" id="1819565"/>
    <lineage>
        <taxon>Bacteria</taxon>
        <taxon>Pseudomonadati</taxon>
        <taxon>Pseudomonadota</taxon>
        <taxon>Alphaproteobacteria</taxon>
        <taxon>Rhodobacterales</taxon>
        <taxon>Paracoccaceae</taxon>
        <taxon>Flavimaricola</taxon>
    </lineage>
</organism>
<dbReference type="AlphaFoldDB" id="A0A238LGM1"/>
<sequence length="127" mass="13262">MTRSFMGGVAAIALSALLIPPAQAQSCQQVSFPAGFTSGAIEGQVSPDGVVCYALNMAPHNNNLGLSISGRNVMFGFNDGFNAMDAQTQTQLVPEGPTVRVTVSQLMRSATTEPFRLTVTFLPPGNG</sequence>
<name>A0A238LGM1_9RHOB</name>
<dbReference type="Proteomes" id="UP000201613">
    <property type="component" value="Unassembled WGS sequence"/>
</dbReference>
<keyword evidence="1" id="KW-0732">Signal</keyword>
<gene>
    <name evidence="2" type="ORF">LOM8899_02255</name>
</gene>
<protein>
    <recommendedName>
        <fullName evidence="4">MSP domain-containing protein</fullName>
    </recommendedName>
</protein>
<evidence type="ECO:0000313" key="2">
    <source>
        <dbReference type="EMBL" id="SMY08106.1"/>
    </source>
</evidence>
<reference evidence="3" key="1">
    <citation type="submission" date="2017-05" db="EMBL/GenBank/DDBJ databases">
        <authorList>
            <person name="Rodrigo-Torres L."/>
            <person name="Arahal R. D."/>
            <person name="Lucena T."/>
        </authorList>
    </citation>
    <scope>NUCLEOTIDE SEQUENCE [LARGE SCALE GENOMIC DNA]</scope>
    <source>
        <strain evidence="3">CECT 8899</strain>
    </source>
</reference>
<evidence type="ECO:0008006" key="4">
    <source>
        <dbReference type="Google" id="ProtNLM"/>
    </source>
</evidence>